<organism evidence="2 3">
    <name type="scientific">Fusarium circinatum</name>
    <name type="common">Pitch canker fungus</name>
    <name type="synonym">Gibberella circinata</name>
    <dbReference type="NCBI Taxonomy" id="48490"/>
    <lineage>
        <taxon>Eukaryota</taxon>
        <taxon>Fungi</taxon>
        <taxon>Dikarya</taxon>
        <taxon>Ascomycota</taxon>
        <taxon>Pezizomycotina</taxon>
        <taxon>Sordariomycetes</taxon>
        <taxon>Hypocreomycetidae</taxon>
        <taxon>Hypocreales</taxon>
        <taxon>Nectriaceae</taxon>
        <taxon>Fusarium</taxon>
        <taxon>Fusarium fujikuroi species complex</taxon>
    </lineage>
</organism>
<keyword evidence="3" id="KW-1185">Reference proteome</keyword>
<dbReference type="Proteomes" id="UP000572754">
    <property type="component" value="Unassembled WGS sequence"/>
</dbReference>
<dbReference type="InterPro" id="IPR027417">
    <property type="entry name" value="P-loop_NTPase"/>
</dbReference>
<reference evidence="3" key="1">
    <citation type="journal article" date="2020" name="BMC Genomics">
        <title>Correction to: Identification and distribution of gene clusters required for synthesis of sphingolipid metabolism inhibitors in diverse species of the filamentous fungus Fusarium.</title>
        <authorList>
            <person name="Kim H.S."/>
            <person name="Lohmar J.M."/>
            <person name="Busman M."/>
            <person name="Brown D.W."/>
            <person name="Naumann T.A."/>
            <person name="Divon H.H."/>
            <person name="Lysoe E."/>
            <person name="Uhlig S."/>
            <person name="Proctor R.H."/>
        </authorList>
    </citation>
    <scope>NUCLEOTIDE SEQUENCE [LARGE SCALE GENOMIC DNA]</scope>
    <source>
        <strain evidence="3">NRRL 25331</strain>
    </source>
</reference>
<reference evidence="2 3" key="2">
    <citation type="submission" date="2020-05" db="EMBL/GenBank/DDBJ databases">
        <title>Identification and distribution of gene clusters putatively required for synthesis of sphingolipid metabolism inhibitors in phylogenetically diverse species of the filamentous fungus Fusarium.</title>
        <authorList>
            <person name="Kim H.-S."/>
            <person name="Busman M."/>
            <person name="Brown D.W."/>
            <person name="Divon H."/>
            <person name="Uhlig S."/>
            <person name="Proctor R.H."/>
        </authorList>
    </citation>
    <scope>NUCLEOTIDE SEQUENCE [LARGE SCALE GENOMIC DNA]</scope>
    <source>
        <strain evidence="2 3">NRRL 25331</strain>
    </source>
</reference>
<dbReference type="InterPro" id="IPR052374">
    <property type="entry name" value="SERAC1"/>
</dbReference>
<dbReference type="SUPFAM" id="SSF52540">
    <property type="entry name" value="P-loop containing nucleoside triphosphate hydrolases"/>
    <property type="match status" value="1"/>
</dbReference>
<dbReference type="InterPro" id="IPR029058">
    <property type="entry name" value="AB_hydrolase_fold"/>
</dbReference>
<gene>
    <name evidence="2" type="ORF">FCIRC_12351</name>
</gene>
<evidence type="ECO:0000313" key="2">
    <source>
        <dbReference type="EMBL" id="KAF5659795.1"/>
    </source>
</evidence>
<dbReference type="PANTHER" id="PTHR48182:SF3">
    <property type="entry name" value="DUF676 DOMAIN-CONTAINING PROTEIN"/>
    <property type="match status" value="1"/>
</dbReference>
<dbReference type="AlphaFoldDB" id="A0A8H5WIJ3"/>
<accession>A0A8H5WIJ3</accession>
<dbReference type="PANTHER" id="PTHR48182">
    <property type="entry name" value="PROTEIN SERAC1"/>
    <property type="match status" value="1"/>
</dbReference>
<dbReference type="Gene3D" id="3.40.50.1820">
    <property type="entry name" value="alpha/beta hydrolase"/>
    <property type="match status" value="1"/>
</dbReference>
<evidence type="ECO:0008006" key="4">
    <source>
        <dbReference type="Google" id="ProtNLM"/>
    </source>
</evidence>
<dbReference type="SUPFAM" id="SSF53474">
    <property type="entry name" value="alpha/beta-Hydrolases"/>
    <property type="match status" value="1"/>
</dbReference>
<sequence length="729" mass="81498">MPLESKRTVKVHEIPAGTTKQQYNDFVEHLCTKPQTSSKSPLSRVTKHFKRKSKLLVGTSASASADEVDEDAKSKDETELTPPPSTLKGKGEQAAPLLNNSQPTVKRWKETTLCLQNGLPVGTISFESESLKNEALARHAKDKKSYWKGWIVEDNFKGVTILYEGPNAKFDIGAVHGLGGNAIDTWTADRGKMWLRDLLPEHQNFENSRIMTFGYDSDLTDKSNVMVLENWAETLLVSLNQVRTEDKEQKRPLLFVSHSLGGLVVRKCAIVFLATPHSGSTKADWSNFLVATANLIGGVRQETVKILQSFNTASVWDTAAFLGLDPCPPFRCYAEGAMMDVKGTHQLIVTQGSATLGNNQAHMIMGADYSSICKFNSRHGIFVTITMALWELFNEVTTGGVQQPKTQQDRRMFGQPRFLAHAYPPDRGFWWEGTELNEIQHQLTSTRPFFGRSEELKRLESLARFMTRPKLTVVKGIAGIGKTELLLQFAAKQRGLRNIFFLTSQDEESVDSALSKISTRIGFDMIQDPVTNQDRWRSTPVSERIQIFITWLGDICNKDSLFIIDDVEAFGYSKIPMIIKYPAHHVIVSTRDSNLKGANRDFQEIRLPPLGHHDTVKVLQSTLGNLSAEPAYWKGLDSVSHRIQGHPLAARNAIVFMMEYLATYDIPSSAFTDLFESTDPEDRKTFLEFSFEGAVALGCLSYFAGAPRASTKPSERDQLSPNTSLLIHQ</sequence>
<dbReference type="Gene3D" id="3.40.50.300">
    <property type="entry name" value="P-loop containing nucleotide triphosphate hydrolases"/>
    <property type="match status" value="1"/>
</dbReference>
<feature type="region of interest" description="Disordered" evidence="1">
    <location>
        <begin position="60"/>
        <end position="102"/>
    </location>
</feature>
<evidence type="ECO:0000256" key="1">
    <source>
        <dbReference type="SAM" id="MobiDB-lite"/>
    </source>
</evidence>
<name>A0A8H5WIJ3_FUSCI</name>
<protein>
    <recommendedName>
        <fullName evidence="4">DUF676 domain-containing protein</fullName>
    </recommendedName>
</protein>
<comment type="caution">
    <text evidence="2">The sequence shown here is derived from an EMBL/GenBank/DDBJ whole genome shotgun (WGS) entry which is preliminary data.</text>
</comment>
<dbReference type="EMBL" id="JAAQPE010000535">
    <property type="protein sequence ID" value="KAF5659795.1"/>
    <property type="molecule type" value="Genomic_DNA"/>
</dbReference>
<proteinExistence type="predicted"/>
<evidence type="ECO:0000313" key="3">
    <source>
        <dbReference type="Proteomes" id="UP000572754"/>
    </source>
</evidence>